<evidence type="ECO:0000259" key="6">
    <source>
        <dbReference type="PROSITE" id="PS50835"/>
    </source>
</evidence>
<organism evidence="7 8">
    <name type="scientific">Chanos chanos</name>
    <name type="common">Milkfish</name>
    <name type="synonym">Mugil chanos</name>
    <dbReference type="NCBI Taxonomy" id="29144"/>
    <lineage>
        <taxon>Eukaryota</taxon>
        <taxon>Metazoa</taxon>
        <taxon>Chordata</taxon>
        <taxon>Craniata</taxon>
        <taxon>Vertebrata</taxon>
        <taxon>Euteleostomi</taxon>
        <taxon>Actinopterygii</taxon>
        <taxon>Neopterygii</taxon>
        <taxon>Teleostei</taxon>
        <taxon>Ostariophysi</taxon>
        <taxon>Gonorynchiformes</taxon>
        <taxon>Chanidae</taxon>
        <taxon>Chanos</taxon>
    </lineage>
</organism>
<dbReference type="FunFam" id="3.30.500.10:FF:000005">
    <property type="entry name" value="MHC class I antigen ZKA transcript variant 1"/>
    <property type="match status" value="1"/>
</dbReference>
<evidence type="ECO:0000256" key="4">
    <source>
        <dbReference type="SAM" id="Phobius"/>
    </source>
</evidence>
<dbReference type="Gene3D" id="3.30.500.10">
    <property type="entry name" value="MHC class I-like antigen recognition-like"/>
    <property type="match status" value="1"/>
</dbReference>
<reference evidence="8" key="1">
    <citation type="submission" date="2025-08" db="UniProtKB">
        <authorList>
            <consortium name="RefSeq"/>
        </authorList>
    </citation>
    <scope>IDENTIFICATION</scope>
</reference>
<dbReference type="OrthoDB" id="8890485at2759"/>
<dbReference type="InterPro" id="IPR037055">
    <property type="entry name" value="MHC_I-like_Ag-recog_sf"/>
</dbReference>
<accession>A0A6J2WNK1</accession>
<evidence type="ECO:0000313" key="8">
    <source>
        <dbReference type="RefSeq" id="XP_030645132.1"/>
    </source>
</evidence>
<dbReference type="SUPFAM" id="SSF54452">
    <property type="entry name" value="MHC antigen-recognition domain"/>
    <property type="match status" value="1"/>
</dbReference>
<dbReference type="PRINTS" id="PR01638">
    <property type="entry name" value="MHCCLASSI"/>
</dbReference>
<dbReference type="Gene3D" id="2.60.40.10">
    <property type="entry name" value="Immunoglobulins"/>
    <property type="match status" value="1"/>
</dbReference>
<dbReference type="PROSITE" id="PS50835">
    <property type="entry name" value="IG_LIKE"/>
    <property type="match status" value="1"/>
</dbReference>
<evidence type="ECO:0000256" key="5">
    <source>
        <dbReference type="SAM" id="SignalP"/>
    </source>
</evidence>
<dbReference type="AlphaFoldDB" id="A0A6J2WNK1"/>
<dbReference type="Pfam" id="PF07654">
    <property type="entry name" value="C1-set"/>
    <property type="match status" value="1"/>
</dbReference>
<dbReference type="Proteomes" id="UP000504632">
    <property type="component" value="Chromosome 12"/>
</dbReference>
<sequence>MMISAVLLLCAVLQAESERHSLYYIYTALSKHVSVPGIHEFTAMGLLDDREIDYYNSQDKVKIPRQDWMKESLTADYWEKGTQSRKSKEQWFKVNVNILMERMNHNQSDIHVLQWRHGCEAERHSDGSVRFVSGVDQYSYDGSDFLSFDDATMQWVAPVDQAVPTKRKWDDVPILNQYTKGYLEKECVDWLSKFMTYGEEDLKKHSPPDVFAFARRATTPNKLTLTCMATGLYPKDVTLNIRKNRITLHDNEMNSIGAIPNSDGTYQLRKSVEIPESEKADYDCWVYHRTLKEPTISVWDGKCSDCQTEPDDEGVTVGVIVLILVAVVAVAMFVFHKKGLIGGSNGHAAVRYHSNGGK</sequence>
<feature type="transmembrane region" description="Helical" evidence="4">
    <location>
        <begin position="314"/>
        <end position="335"/>
    </location>
</feature>
<proteinExistence type="inferred from homology"/>
<dbReference type="GeneID" id="115825440"/>
<dbReference type="GO" id="GO:0005615">
    <property type="term" value="C:extracellular space"/>
    <property type="evidence" value="ECO:0007669"/>
    <property type="project" value="TreeGrafter"/>
</dbReference>
<keyword evidence="1" id="KW-0325">Glycoprotein</keyword>
<keyword evidence="5" id="KW-0732">Signal</keyword>
<dbReference type="SUPFAM" id="SSF48726">
    <property type="entry name" value="Immunoglobulin"/>
    <property type="match status" value="1"/>
</dbReference>
<dbReference type="InterPro" id="IPR003597">
    <property type="entry name" value="Ig_C1-set"/>
</dbReference>
<evidence type="ECO:0000256" key="1">
    <source>
        <dbReference type="ARBA" id="ARBA00023180"/>
    </source>
</evidence>
<keyword evidence="4" id="KW-0472">Membrane</keyword>
<dbReference type="RefSeq" id="XP_030645132.1">
    <property type="nucleotide sequence ID" value="XM_030789272.1"/>
</dbReference>
<keyword evidence="4" id="KW-0812">Transmembrane</keyword>
<dbReference type="FunCoup" id="A0A6J2WNK1">
    <property type="interactions" value="547"/>
</dbReference>
<dbReference type="PANTHER" id="PTHR16675">
    <property type="entry name" value="MHC CLASS I-RELATED"/>
    <property type="match status" value="1"/>
</dbReference>
<dbReference type="InterPro" id="IPR001039">
    <property type="entry name" value="MHC_I_a_a1/a2"/>
</dbReference>
<dbReference type="InterPro" id="IPR013783">
    <property type="entry name" value="Ig-like_fold"/>
</dbReference>
<dbReference type="GO" id="GO:0009897">
    <property type="term" value="C:external side of plasma membrane"/>
    <property type="evidence" value="ECO:0007669"/>
    <property type="project" value="TreeGrafter"/>
</dbReference>
<comment type="similarity">
    <text evidence="3">Belongs to the MHC class I family.</text>
</comment>
<dbReference type="Pfam" id="PF00129">
    <property type="entry name" value="MHC_I"/>
    <property type="match status" value="1"/>
</dbReference>
<keyword evidence="4" id="KW-1133">Transmembrane helix</keyword>
<keyword evidence="2" id="KW-0393">Immunoglobulin domain</keyword>
<feature type="signal peptide" evidence="5">
    <location>
        <begin position="1"/>
        <end position="17"/>
    </location>
</feature>
<keyword evidence="7" id="KW-1185">Reference proteome</keyword>
<dbReference type="InterPro" id="IPR011161">
    <property type="entry name" value="MHC_I-like_Ag-recog"/>
</dbReference>
<evidence type="ECO:0000256" key="2">
    <source>
        <dbReference type="ARBA" id="ARBA00023319"/>
    </source>
</evidence>
<feature type="domain" description="Ig-like" evidence="6">
    <location>
        <begin position="208"/>
        <end position="297"/>
    </location>
</feature>
<dbReference type="InterPro" id="IPR011162">
    <property type="entry name" value="MHC_I/II-like_Ag-recog"/>
</dbReference>
<dbReference type="PROSITE" id="PS00290">
    <property type="entry name" value="IG_MHC"/>
    <property type="match status" value="1"/>
</dbReference>
<evidence type="ECO:0000313" key="7">
    <source>
        <dbReference type="Proteomes" id="UP000504632"/>
    </source>
</evidence>
<protein>
    <submittedName>
        <fullName evidence="8">H-2 class I histocompatibility antigen, Q10 alpha chain-like</fullName>
    </submittedName>
</protein>
<dbReference type="InterPro" id="IPR007110">
    <property type="entry name" value="Ig-like_dom"/>
</dbReference>
<feature type="chain" id="PRO_5026845513" evidence="5">
    <location>
        <begin position="18"/>
        <end position="358"/>
    </location>
</feature>
<dbReference type="InterPro" id="IPR036179">
    <property type="entry name" value="Ig-like_dom_sf"/>
</dbReference>
<dbReference type="InterPro" id="IPR003006">
    <property type="entry name" value="Ig/MHC_CS"/>
</dbReference>
<dbReference type="InterPro" id="IPR050208">
    <property type="entry name" value="MHC_class-I_related"/>
</dbReference>
<gene>
    <name evidence="8" type="primary">LOC115825440</name>
</gene>
<dbReference type="GO" id="GO:0006955">
    <property type="term" value="P:immune response"/>
    <property type="evidence" value="ECO:0007669"/>
    <property type="project" value="TreeGrafter"/>
</dbReference>
<dbReference type="SMART" id="SM00407">
    <property type="entry name" value="IGc1"/>
    <property type="match status" value="1"/>
</dbReference>
<dbReference type="PANTHER" id="PTHR16675:SF193">
    <property type="entry name" value="LOC571647 PROTEIN-RELATED"/>
    <property type="match status" value="1"/>
</dbReference>
<dbReference type="InParanoid" id="A0A6J2WNK1"/>
<evidence type="ECO:0000256" key="3">
    <source>
        <dbReference type="RuleBase" id="RU004439"/>
    </source>
</evidence>
<name>A0A6J2WNK1_CHACN</name>